<dbReference type="PRINTS" id="PR00982">
    <property type="entry name" value="TRNASYNTHLYS"/>
</dbReference>
<dbReference type="Pfam" id="PF00152">
    <property type="entry name" value="tRNA-synt_2"/>
    <property type="match status" value="1"/>
</dbReference>
<evidence type="ECO:0000256" key="1">
    <source>
        <dbReference type="ARBA" id="ARBA00008226"/>
    </source>
</evidence>
<evidence type="ECO:0000256" key="2">
    <source>
        <dbReference type="ARBA" id="ARBA00022598"/>
    </source>
</evidence>
<sequence>MNSNQQPEQDLPDLLQIRREKLERLQELGVNPFPYNYKRTHTAKQAIDRFDELEKSEETVAIAGRIMAIRLMGKSCFAHLQDASGRLQFYVKKDVVGEDKYDIFKLFDIGDHIGLSGPLFRTRTGEITVRAESFELLSKSLHPLPIVKEKDGQTFDAFADKEARYRQRYLDLVVNPEVRRVFEMRAKMVQVVHQFMNEWKFLDVETPILQPLYGGAAAEPFTTHHNVMEKELYLRIADELYLKRLIIGGWDRVYEMGKDFRNEGMDRTHNPEFTMLELYAAYEDYNFCMDLTEALVVKLAEEVTGSLKIIYEDKQYDLSPPWQRHRFFDLLNEAVGGDVQQMPDREIAAECQKAGLKLDAAKTGRGKLMDKLFGAVVEPNLGGPCFVLDYPVELSPLAKKHRTDEGLVERFEGFWAGREFCNSFSELNDPLDQRARFEDQAKLREAGDEESHPIDEDFLRALEIGMPPTAGLGIGFDRLVMFFTDQHSIRDVILFPQMR</sequence>
<comment type="similarity">
    <text evidence="1 9">Belongs to the class-II aminoacyl-tRNA synthetase family.</text>
</comment>
<dbReference type="NCBIfam" id="TIGR00499">
    <property type="entry name" value="lysS_bact"/>
    <property type="match status" value="1"/>
</dbReference>
<dbReference type="EC" id="6.1.1.6" evidence="9"/>
<name>A0A532URZ5_UNCL8</name>
<dbReference type="FunFam" id="2.40.50.140:FF:000024">
    <property type="entry name" value="Lysine--tRNA ligase"/>
    <property type="match status" value="1"/>
</dbReference>
<dbReference type="CDD" id="cd04322">
    <property type="entry name" value="LysRS_N"/>
    <property type="match status" value="1"/>
</dbReference>
<dbReference type="GO" id="GO:0005829">
    <property type="term" value="C:cytosol"/>
    <property type="evidence" value="ECO:0007669"/>
    <property type="project" value="TreeGrafter"/>
</dbReference>
<comment type="subunit">
    <text evidence="9">Homodimer.</text>
</comment>
<keyword evidence="3 9" id="KW-0479">Metal-binding</keyword>
<dbReference type="Gene3D" id="3.30.930.10">
    <property type="entry name" value="Bira Bifunctional Protein, Domain 2"/>
    <property type="match status" value="1"/>
</dbReference>
<keyword evidence="5 9" id="KW-0067">ATP-binding</keyword>
<comment type="catalytic activity">
    <reaction evidence="8 9 10">
        <text>tRNA(Lys) + L-lysine + ATP = L-lysyl-tRNA(Lys) + AMP + diphosphate</text>
        <dbReference type="Rhea" id="RHEA:20792"/>
        <dbReference type="Rhea" id="RHEA-COMP:9696"/>
        <dbReference type="Rhea" id="RHEA-COMP:9697"/>
        <dbReference type="ChEBI" id="CHEBI:30616"/>
        <dbReference type="ChEBI" id="CHEBI:32551"/>
        <dbReference type="ChEBI" id="CHEBI:33019"/>
        <dbReference type="ChEBI" id="CHEBI:78442"/>
        <dbReference type="ChEBI" id="CHEBI:78529"/>
        <dbReference type="ChEBI" id="CHEBI:456215"/>
        <dbReference type="EC" id="6.1.1.6"/>
    </reaction>
</comment>
<dbReference type="InterPro" id="IPR004364">
    <property type="entry name" value="Aa-tRNA-synt_II"/>
</dbReference>
<keyword evidence="4 9" id="KW-0547">Nucleotide-binding</keyword>
<evidence type="ECO:0000256" key="6">
    <source>
        <dbReference type="ARBA" id="ARBA00022917"/>
    </source>
</evidence>
<evidence type="ECO:0000256" key="5">
    <source>
        <dbReference type="ARBA" id="ARBA00022840"/>
    </source>
</evidence>
<reference evidence="12 13" key="1">
    <citation type="submission" date="2017-06" db="EMBL/GenBank/DDBJ databases">
        <title>Novel microbial phyla capable of carbon fixation and sulfur reduction in deep-sea sediments.</title>
        <authorList>
            <person name="Huang J."/>
            <person name="Baker B."/>
            <person name="Wang Y."/>
        </authorList>
    </citation>
    <scope>NUCLEOTIDE SEQUENCE [LARGE SCALE GENOMIC DNA]</scope>
    <source>
        <strain evidence="12">B3_LCP</strain>
    </source>
</reference>
<dbReference type="PANTHER" id="PTHR42918">
    <property type="entry name" value="LYSYL-TRNA SYNTHETASE"/>
    <property type="match status" value="1"/>
</dbReference>
<comment type="subcellular location">
    <subcellularLocation>
        <location evidence="9">Cytoplasm</location>
    </subcellularLocation>
</comment>
<dbReference type="SUPFAM" id="SSF50249">
    <property type="entry name" value="Nucleic acid-binding proteins"/>
    <property type="match status" value="1"/>
</dbReference>
<dbReference type="Gene3D" id="2.40.50.140">
    <property type="entry name" value="Nucleic acid-binding proteins"/>
    <property type="match status" value="1"/>
</dbReference>
<dbReference type="GO" id="GO:0005524">
    <property type="term" value="F:ATP binding"/>
    <property type="evidence" value="ECO:0007669"/>
    <property type="project" value="UniProtKB-UniRule"/>
</dbReference>
<keyword evidence="9 10" id="KW-0460">Magnesium</keyword>
<comment type="caution">
    <text evidence="12">The sequence shown here is derived from an EMBL/GenBank/DDBJ whole genome shotgun (WGS) entry which is preliminary data.</text>
</comment>
<organism evidence="12 13">
    <name type="scientific">candidate division LCP-89 bacterium B3_LCP</name>
    <dbReference type="NCBI Taxonomy" id="2012998"/>
    <lineage>
        <taxon>Bacteria</taxon>
        <taxon>Pseudomonadati</taxon>
        <taxon>Bacteria division LCP-89</taxon>
    </lineage>
</organism>
<feature type="binding site" evidence="9">
    <location>
        <position position="419"/>
    </location>
    <ligand>
        <name>Mg(2+)</name>
        <dbReference type="ChEBI" id="CHEBI:18420"/>
        <label>1</label>
    </ligand>
</feature>
<gene>
    <name evidence="9 12" type="primary">lysS</name>
    <name evidence="12" type="ORF">CEE37_13770</name>
</gene>
<keyword evidence="6 9" id="KW-0648">Protein biosynthesis</keyword>
<proteinExistence type="inferred from homology"/>
<evidence type="ECO:0000256" key="10">
    <source>
        <dbReference type="RuleBase" id="RU000336"/>
    </source>
</evidence>
<keyword evidence="7 9" id="KW-0030">Aminoacyl-tRNA synthetase</keyword>
<dbReference type="InterPro" id="IPR012340">
    <property type="entry name" value="NA-bd_OB-fold"/>
</dbReference>
<evidence type="ECO:0000259" key="11">
    <source>
        <dbReference type="PROSITE" id="PS50862"/>
    </source>
</evidence>
<dbReference type="SUPFAM" id="SSF55681">
    <property type="entry name" value="Class II aaRS and biotin synthetases"/>
    <property type="match status" value="1"/>
</dbReference>
<dbReference type="GO" id="GO:0000049">
    <property type="term" value="F:tRNA binding"/>
    <property type="evidence" value="ECO:0007669"/>
    <property type="project" value="TreeGrafter"/>
</dbReference>
<dbReference type="NCBIfam" id="NF001756">
    <property type="entry name" value="PRK00484.1"/>
    <property type="match status" value="1"/>
</dbReference>
<evidence type="ECO:0000256" key="9">
    <source>
        <dbReference type="HAMAP-Rule" id="MF_00252"/>
    </source>
</evidence>
<keyword evidence="2 9" id="KW-0436">Ligase</keyword>
<dbReference type="InterPro" id="IPR018149">
    <property type="entry name" value="Lys-tRNA-synth_II_C"/>
</dbReference>
<dbReference type="Pfam" id="PF01336">
    <property type="entry name" value="tRNA_anti-codon"/>
    <property type="match status" value="1"/>
</dbReference>
<dbReference type="GO" id="GO:0006430">
    <property type="term" value="P:lysyl-tRNA aminoacylation"/>
    <property type="evidence" value="ECO:0007669"/>
    <property type="project" value="UniProtKB-UniRule"/>
</dbReference>
<dbReference type="EMBL" id="NJBN01000012">
    <property type="protein sequence ID" value="TKJ37577.1"/>
    <property type="molecule type" value="Genomic_DNA"/>
</dbReference>
<evidence type="ECO:0000256" key="8">
    <source>
        <dbReference type="ARBA" id="ARBA00048573"/>
    </source>
</evidence>
<evidence type="ECO:0000256" key="7">
    <source>
        <dbReference type="ARBA" id="ARBA00023146"/>
    </source>
</evidence>
<feature type="binding site" evidence="9">
    <location>
        <position position="412"/>
    </location>
    <ligand>
        <name>Mg(2+)</name>
        <dbReference type="ChEBI" id="CHEBI:18420"/>
        <label>1</label>
    </ligand>
</feature>
<accession>A0A532URZ5</accession>
<dbReference type="InterPro" id="IPR044136">
    <property type="entry name" value="Lys-tRNA-ligase_II_N"/>
</dbReference>
<keyword evidence="9" id="KW-0963">Cytoplasm</keyword>
<dbReference type="PANTHER" id="PTHR42918:SF15">
    <property type="entry name" value="LYSINE--TRNA LIGASE, CHLOROPLASTIC_MITOCHONDRIAL"/>
    <property type="match status" value="1"/>
</dbReference>
<dbReference type="InterPro" id="IPR045864">
    <property type="entry name" value="aa-tRNA-synth_II/BPL/LPL"/>
</dbReference>
<evidence type="ECO:0000256" key="4">
    <source>
        <dbReference type="ARBA" id="ARBA00022741"/>
    </source>
</evidence>
<evidence type="ECO:0000313" key="12">
    <source>
        <dbReference type="EMBL" id="TKJ37577.1"/>
    </source>
</evidence>
<evidence type="ECO:0000313" key="13">
    <source>
        <dbReference type="Proteomes" id="UP000319619"/>
    </source>
</evidence>
<dbReference type="AlphaFoldDB" id="A0A532URZ5"/>
<feature type="binding site" evidence="9">
    <location>
        <position position="419"/>
    </location>
    <ligand>
        <name>Mg(2+)</name>
        <dbReference type="ChEBI" id="CHEBI:18420"/>
        <label>2</label>
    </ligand>
</feature>
<dbReference type="InterPro" id="IPR006195">
    <property type="entry name" value="aa-tRNA-synth_II"/>
</dbReference>
<dbReference type="PROSITE" id="PS50862">
    <property type="entry name" value="AA_TRNA_LIGASE_II"/>
    <property type="match status" value="1"/>
</dbReference>
<comment type="cofactor">
    <cofactor evidence="9 10">
        <name>Mg(2+)</name>
        <dbReference type="ChEBI" id="CHEBI:18420"/>
    </cofactor>
    <text evidence="9 10">Binds 3 Mg(2+) ions per subunit.</text>
</comment>
<dbReference type="HAMAP" id="MF_00252">
    <property type="entry name" value="Lys_tRNA_synth_class2"/>
    <property type="match status" value="1"/>
</dbReference>
<dbReference type="InterPro" id="IPR002313">
    <property type="entry name" value="Lys-tRNA-ligase_II"/>
</dbReference>
<dbReference type="InterPro" id="IPR004365">
    <property type="entry name" value="NA-bd_OB_tRNA"/>
</dbReference>
<dbReference type="GO" id="GO:0004824">
    <property type="term" value="F:lysine-tRNA ligase activity"/>
    <property type="evidence" value="ECO:0007669"/>
    <property type="project" value="UniProtKB-UniRule"/>
</dbReference>
<dbReference type="CDD" id="cd00775">
    <property type="entry name" value="LysRS_core"/>
    <property type="match status" value="1"/>
</dbReference>
<protein>
    <recommendedName>
        <fullName evidence="9">Lysine--tRNA ligase</fullName>
        <ecNumber evidence="9">6.1.1.6</ecNumber>
    </recommendedName>
    <alternativeName>
        <fullName evidence="9">Lysyl-tRNA synthetase</fullName>
        <shortName evidence="9">LysRS</shortName>
    </alternativeName>
</protein>
<feature type="domain" description="Aminoacyl-transfer RNA synthetases class-II family profile" evidence="11">
    <location>
        <begin position="182"/>
        <end position="496"/>
    </location>
</feature>
<evidence type="ECO:0000256" key="3">
    <source>
        <dbReference type="ARBA" id="ARBA00022723"/>
    </source>
</evidence>
<dbReference type="Proteomes" id="UP000319619">
    <property type="component" value="Unassembled WGS sequence"/>
</dbReference>
<dbReference type="GO" id="GO:0000287">
    <property type="term" value="F:magnesium ion binding"/>
    <property type="evidence" value="ECO:0007669"/>
    <property type="project" value="UniProtKB-UniRule"/>
</dbReference>